<evidence type="ECO:0000313" key="4">
    <source>
        <dbReference type="Proteomes" id="UP001162060"/>
    </source>
</evidence>
<proteinExistence type="predicted"/>
<evidence type="ECO:0000313" key="3">
    <source>
        <dbReference type="EMBL" id="CAK7933848.1"/>
    </source>
</evidence>
<gene>
    <name evidence="3" type="ORF">PM001_LOCUS18998</name>
</gene>
<feature type="compositionally biased region" description="Polar residues" evidence="1">
    <location>
        <begin position="61"/>
        <end position="79"/>
    </location>
</feature>
<evidence type="ECO:0000256" key="1">
    <source>
        <dbReference type="SAM" id="MobiDB-lite"/>
    </source>
</evidence>
<feature type="chain" id="PRO_5043393454" evidence="2">
    <location>
        <begin position="19"/>
        <end position="723"/>
    </location>
</feature>
<organism evidence="3 4">
    <name type="scientific">Peronospora matthiolae</name>
    <dbReference type="NCBI Taxonomy" id="2874970"/>
    <lineage>
        <taxon>Eukaryota</taxon>
        <taxon>Sar</taxon>
        <taxon>Stramenopiles</taxon>
        <taxon>Oomycota</taxon>
        <taxon>Peronosporomycetes</taxon>
        <taxon>Peronosporales</taxon>
        <taxon>Peronosporaceae</taxon>
        <taxon>Peronospora</taxon>
    </lineage>
</organism>
<feature type="signal peptide" evidence="2">
    <location>
        <begin position="1"/>
        <end position="18"/>
    </location>
</feature>
<accession>A0AAV1UJJ7</accession>
<sequence>MRLRPLVLLSTAVPLTCASNSADLNKANSRNLTSSADFNKTKVNAISSKADLSKTEIDVLTSSADPNERQNNTSSSNADFNKMKVNASTSVRSGVRDINSVLVNGVARVRNTTNGEERALPHVASLVSGRIADMDQSTLKKAMELIHVDHYEHKLTEQGWERLQGLDHYFLEPFAVELKAESSKIVISPPTSEVAGHELIIDQARASKVGKKHLMRAIFTEHNSPMNEIHIVKTQETAQKWLDVAELERIIEGHDWWKRFKKSDFLISLMENSGGAAKFAPIVSIAKKSQIAGQWANELQTAMLEIWLNNNKSIDDVYDLLGLSEKLMNEGYTYENVDTLDRYIAMYNKRYGATEDLDNFLRKKLGDENFALVLQKGVLTSQHAAAHLRSFVKQWIGRGKTAADLVCKFLSMADDSVVLLDPLAIAFGGDARLAPLLSIAKKRAGSQANAKIMQKAMLMGWLNAKKPVDEVFHSLGMFQTREFKYENMDTLEQYVALLNKENNADIDMFTYLRTKFGDGNLAMMILKQTKLLPGVTKPFVKKRIGEGKSSVDVLKYILAMTYDVDNLVDPLLIAFGGAAKLAPVLLSARMSPAIRLKAEQLQEAMLARWLNRGIQSNLSSMGYTYENMDALNQYYSALDSSGRLKLFTHLQSRVGDGELILMVLKCQKLFAFAKDVEAALVVRWKNETPDILPAGLITEDMDGHEMDAVYEYYKSVMANNPLH</sequence>
<protein>
    <submittedName>
        <fullName evidence="3">Uncharacterized protein</fullName>
    </submittedName>
</protein>
<evidence type="ECO:0000256" key="2">
    <source>
        <dbReference type="SAM" id="SignalP"/>
    </source>
</evidence>
<dbReference type="AlphaFoldDB" id="A0AAV1UJJ7"/>
<dbReference type="EMBL" id="CAKLBY020000195">
    <property type="protein sequence ID" value="CAK7933848.1"/>
    <property type="molecule type" value="Genomic_DNA"/>
</dbReference>
<feature type="region of interest" description="Disordered" evidence="1">
    <location>
        <begin position="61"/>
        <end position="80"/>
    </location>
</feature>
<dbReference type="Proteomes" id="UP001162060">
    <property type="component" value="Unassembled WGS sequence"/>
</dbReference>
<comment type="caution">
    <text evidence="3">The sequence shown here is derived from an EMBL/GenBank/DDBJ whole genome shotgun (WGS) entry which is preliminary data.</text>
</comment>
<reference evidence="3" key="1">
    <citation type="submission" date="2024-01" db="EMBL/GenBank/DDBJ databases">
        <authorList>
            <person name="Webb A."/>
        </authorList>
    </citation>
    <scope>NUCLEOTIDE SEQUENCE</scope>
    <source>
        <strain evidence="3">Pm1</strain>
    </source>
</reference>
<name>A0AAV1UJJ7_9STRA</name>
<keyword evidence="2" id="KW-0732">Signal</keyword>